<gene>
    <name evidence="2" type="ORF">BST63_04770</name>
</gene>
<protein>
    <submittedName>
        <fullName evidence="2">Uncharacterized protein</fullName>
    </submittedName>
</protein>
<name>A0ABX3X9N0_9BRAD</name>
<feature type="region of interest" description="Disordered" evidence="1">
    <location>
        <begin position="14"/>
        <end position="35"/>
    </location>
</feature>
<proteinExistence type="predicted"/>
<reference evidence="2 3" key="1">
    <citation type="submission" date="2017-03" db="EMBL/GenBank/DDBJ databases">
        <title>Whole genome sequences of fourteen strains of Bradyrhizobium canariense and one strain of Bradyrhizobium japonicum isolated from Lupinus (Papilionoideae: Genisteae) species in Algeria.</title>
        <authorList>
            <person name="Crovadore J."/>
            <person name="Chekireb D."/>
            <person name="Brachmann A."/>
            <person name="Chablais R."/>
            <person name="Cochard B."/>
            <person name="Lefort F."/>
        </authorList>
    </citation>
    <scope>NUCLEOTIDE SEQUENCE [LARGE SCALE GENOMIC DNA]</scope>
    <source>
        <strain evidence="2 3">UBMAN05</strain>
    </source>
</reference>
<accession>A0ABX3X9N0</accession>
<organism evidence="2 3">
    <name type="scientific">Bradyrhizobium canariense</name>
    <dbReference type="NCBI Taxonomy" id="255045"/>
    <lineage>
        <taxon>Bacteria</taxon>
        <taxon>Pseudomonadati</taxon>
        <taxon>Pseudomonadota</taxon>
        <taxon>Alphaproteobacteria</taxon>
        <taxon>Hyphomicrobiales</taxon>
        <taxon>Nitrobacteraceae</taxon>
        <taxon>Bradyrhizobium</taxon>
    </lineage>
</organism>
<sequence>MQLHHANTLAERTETLADHGSGEVATSPVTFDQSDFTTSDRDEILALLAPSGQSIPTTWLVLAALAGGFGLGWAGAWYGPAAPLDPTAQVETASRRMPDTTAGGKAEGLRQIASGSRTAPALGQPSTVVASVAPKPLARWSDGAQSAEFSSRRSPTIQADVTVTGSIEPRAPLTPSPDTTPTTIEGWTILDVRGGTAVLAGPAGVRMGMRGDTVLGIGRIDSIVRWGNRWIVATDSGLITTP</sequence>
<dbReference type="Proteomes" id="UP000193884">
    <property type="component" value="Unassembled WGS sequence"/>
</dbReference>
<evidence type="ECO:0000313" key="3">
    <source>
        <dbReference type="Proteomes" id="UP000193884"/>
    </source>
</evidence>
<keyword evidence="3" id="KW-1185">Reference proteome</keyword>
<dbReference type="EMBL" id="NAFK01000130">
    <property type="protein sequence ID" value="OSJ33962.1"/>
    <property type="molecule type" value="Genomic_DNA"/>
</dbReference>
<evidence type="ECO:0000313" key="2">
    <source>
        <dbReference type="EMBL" id="OSJ33962.1"/>
    </source>
</evidence>
<evidence type="ECO:0000256" key="1">
    <source>
        <dbReference type="SAM" id="MobiDB-lite"/>
    </source>
</evidence>
<comment type="caution">
    <text evidence="2">The sequence shown here is derived from an EMBL/GenBank/DDBJ whole genome shotgun (WGS) entry which is preliminary data.</text>
</comment>